<dbReference type="Proteomes" id="UP000092967">
    <property type="component" value="Chromosome"/>
</dbReference>
<keyword evidence="9" id="KW-0289">Folate biosynthesis</keyword>
<reference evidence="14 15" key="1">
    <citation type="submission" date="2016-02" db="EMBL/GenBank/DDBJ databases">
        <authorList>
            <person name="Wen L."/>
            <person name="He K."/>
            <person name="Yang H."/>
        </authorList>
    </citation>
    <scope>NUCLEOTIDE SEQUENCE [LARGE SCALE GENOMIC DNA]</scope>
    <source>
        <strain evidence="14 15">CZ1127</strain>
    </source>
</reference>
<evidence type="ECO:0000256" key="9">
    <source>
        <dbReference type="ARBA" id="ARBA00022909"/>
    </source>
</evidence>
<dbReference type="AlphaFoldDB" id="A0A1B1Y2Y7"/>
<comment type="pathway">
    <text evidence="1">Cofactor biosynthesis; tetrahydrofolate biosynthesis; 2-amino-4-hydroxy-6-hydroxymethyl-7,8-dihydropteridine diphosphate from 7,8-dihydroneopterin triphosphate: step 4/4.</text>
</comment>
<name>A0A1B1Y2Y7_9FLAO</name>
<keyword evidence="6" id="KW-0547">Nucleotide-binding</keyword>
<dbReference type="GO" id="GO:0003848">
    <property type="term" value="F:2-amino-4-hydroxy-6-hydroxymethyldihydropteridine diphosphokinase activity"/>
    <property type="evidence" value="ECO:0007669"/>
    <property type="project" value="UniProtKB-EC"/>
</dbReference>
<dbReference type="PANTHER" id="PTHR43071:SF1">
    <property type="entry name" value="2-AMINO-4-HYDROXY-6-HYDROXYMETHYLDIHYDROPTERIDINE PYROPHOSPHOKINASE"/>
    <property type="match status" value="1"/>
</dbReference>
<evidence type="ECO:0000256" key="8">
    <source>
        <dbReference type="ARBA" id="ARBA00022840"/>
    </source>
</evidence>
<dbReference type="OrthoDB" id="9776634at2"/>
<dbReference type="CDD" id="cd00483">
    <property type="entry name" value="HPPK"/>
    <property type="match status" value="1"/>
</dbReference>
<evidence type="ECO:0000256" key="4">
    <source>
        <dbReference type="ARBA" id="ARBA00016218"/>
    </source>
</evidence>
<keyword evidence="15" id="KW-1185">Reference proteome</keyword>
<dbReference type="EMBL" id="CP014224">
    <property type="protein sequence ID" value="ANW95135.1"/>
    <property type="molecule type" value="Genomic_DNA"/>
</dbReference>
<dbReference type="EC" id="2.7.6.3" evidence="3"/>
<dbReference type="RefSeq" id="WP_068824239.1">
    <property type="nucleotide sequence ID" value="NZ_CP014224.1"/>
</dbReference>
<keyword evidence="8" id="KW-0067">ATP-binding</keyword>
<keyword evidence="5" id="KW-0808">Transferase</keyword>
<protein>
    <recommendedName>
        <fullName evidence="4">2-amino-4-hydroxy-6-hydroxymethyldihydropteridine pyrophosphokinase</fullName>
        <ecNumber evidence="3">2.7.6.3</ecNumber>
    </recommendedName>
    <alternativeName>
        <fullName evidence="11">6-hydroxymethyl-7,8-dihydropterin pyrophosphokinase</fullName>
    </alternativeName>
    <alternativeName>
        <fullName evidence="12">7,8-dihydro-6-hydroxymethylpterin-pyrophosphokinase</fullName>
    </alternativeName>
</protein>
<dbReference type="STRING" id="1790137.AXE80_02010"/>
<feature type="domain" description="7,8-dihydro-6-hydroxymethylpterin-pyrophosphokinase" evidence="13">
    <location>
        <begin position="6"/>
        <end position="132"/>
    </location>
</feature>
<evidence type="ECO:0000256" key="1">
    <source>
        <dbReference type="ARBA" id="ARBA00005051"/>
    </source>
</evidence>
<dbReference type="Gene3D" id="3.30.70.560">
    <property type="entry name" value="7,8-Dihydro-6-hydroxymethylpterin-pyrophosphokinase HPPK"/>
    <property type="match status" value="1"/>
</dbReference>
<sequence length="169" mass="19311">MNIAHLSLGTNLGNKLENLNNAIKKITSLGKILKVSSVYQTPPWGFKSDDFFNIALTLQTSLNADELIKHLLNFELELGRTRVSENIGYQARPLDIDIVFFNDEIINTENLTIPHPRMHERNFVLIPLIEIVSDFNHPVLNKTLETLFDECDDKSEITRTKHQLISISK</sequence>
<evidence type="ECO:0000313" key="15">
    <source>
        <dbReference type="Proteomes" id="UP000092967"/>
    </source>
</evidence>
<accession>A0A1B1Y2Y7</accession>
<evidence type="ECO:0000256" key="11">
    <source>
        <dbReference type="ARBA" id="ARBA00029766"/>
    </source>
</evidence>
<evidence type="ECO:0000256" key="5">
    <source>
        <dbReference type="ARBA" id="ARBA00022679"/>
    </source>
</evidence>
<evidence type="ECO:0000256" key="6">
    <source>
        <dbReference type="ARBA" id="ARBA00022741"/>
    </source>
</evidence>
<organism evidence="14 15">
    <name type="scientific">Wenyingzhuangia fucanilytica</name>
    <dbReference type="NCBI Taxonomy" id="1790137"/>
    <lineage>
        <taxon>Bacteria</taxon>
        <taxon>Pseudomonadati</taxon>
        <taxon>Bacteroidota</taxon>
        <taxon>Flavobacteriia</taxon>
        <taxon>Flavobacteriales</taxon>
        <taxon>Flavobacteriaceae</taxon>
        <taxon>Wenyingzhuangia</taxon>
    </lineage>
</organism>
<keyword evidence="7" id="KW-0418">Kinase</keyword>
<comment type="similarity">
    <text evidence="2">Belongs to the HPPK family.</text>
</comment>
<dbReference type="GO" id="GO:0005524">
    <property type="term" value="F:ATP binding"/>
    <property type="evidence" value="ECO:0007669"/>
    <property type="project" value="UniProtKB-KW"/>
</dbReference>
<dbReference type="Pfam" id="PF01288">
    <property type="entry name" value="HPPK"/>
    <property type="match status" value="1"/>
</dbReference>
<dbReference type="PANTHER" id="PTHR43071">
    <property type="entry name" value="2-AMINO-4-HYDROXY-6-HYDROXYMETHYLDIHYDROPTERIDINE PYROPHOSPHOKINASE"/>
    <property type="match status" value="1"/>
</dbReference>
<comment type="function">
    <text evidence="10">Catalyzes the transfer of pyrophosphate from adenosine triphosphate (ATP) to 6-hydroxymethyl-7,8-dihydropterin, an enzymatic step in folate biosynthesis pathway.</text>
</comment>
<evidence type="ECO:0000313" key="14">
    <source>
        <dbReference type="EMBL" id="ANW95135.1"/>
    </source>
</evidence>
<dbReference type="KEGG" id="wfu:AXE80_02010"/>
<dbReference type="InterPro" id="IPR000550">
    <property type="entry name" value="Hppk"/>
</dbReference>
<dbReference type="SUPFAM" id="SSF55083">
    <property type="entry name" value="6-hydroxymethyl-7,8-dihydropterin pyrophosphokinase, HPPK"/>
    <property type="match status" value="1"/>
</dbReference>
<dbReference type="GO" id="GO:0046654">
    <property type="term" value="P:tetrahydrofolate biosynthetic process"/>
    <property type="evidence" value="ECO:0007669"/>
    <property type="project" value="UniProtKB-UniPathway"/>
</dbReference>
<dbReference type="InterPro" id="IPR035907">
    <property type="entry name" value="Hppk_sf"/>
</dbReference>
<gene>
    <name evidence="14" type="ORF">AXE80_02010</name>
</gene>
<evidence type="ECO:0000256" key="3">
    <source>
        <dbReference type="ARBA" id="ARBA00013253"/>
    </source>
</evidence>
<evidence type="ECO:0000259" key="13">
    <source>
        <dbReference type="Pfam" id="PF01288"/>
    </source>
</evidence>
<evidence type="ECO:0000256" key="7">
    <source>
        <dbReference type="ARBA" id="ARBA00022777"/>
    </source>
</evidence>
<evidence type="ECO:0000256" key="12">
    <source>
        <dbReference type="ARBA" id="ARBA00033413"/>
    </source>
</evidence>
<dbReference type="GO" id="GO:0016301">
    <property type="term" value="F:kinase activity"/>
    <property type="evidence" value="ECO:0007669"/>
    <property type="project" value="UniProtKB-KW"/>
</dbReference>
<dbReference type="GO" id="GO:0046656">
    <property type="term" value="P:folic acid biosynthetic process"/>
    <property type="evidence" value="ECO:0007669"/>
    <property type="project" value="UniProtKB-KW"/>
</dbReference>
<evidence type="ECO:0000256" key="2">
    <source>
        <dbReference type="ARBA" id="ARBA00005810"/>
    </source>
</evidence>
<dbReference type="NCBIfam" id="TIGR01498">
    <property type="entry name" value="folK"/>
    <property type="match status" value="1"/>
</dbReference>
<proteinExistence type="inferred from homology"/>
<dbReference type="UniPathway" id="UPA00077">
    <property type="reaction ID" value="UER00155"/>
</dbReference>
<evidence type="ECO:0000256" key="10">
    <source>
        <dbReference type="ARBA" id="ARBA00029409"/>
    </source>
</evidence>